<gene>
    <name evidence="7" type="primary">rbm12ba</name>
</gene>
<dbReference type="AlphaFoldDB" id="A0A6J2WBJ2"/>
<dbReference type="InterPro" id="IPR050666">
    <property type="entry name" value="ESRP"/>
</dbReference>
<proteinExistence type="predicted"/>
<reference evidence="7" key="1">
    <citation type="submission" date="2025-08" db="UniProtKB">
        <authorList>
            <consortium name="RefSeq"/>
        </authorList>
    </citation>
    <scope>IDENTIFICATION</scope>
</reference>
<dbReference type="PANTHER" id="PTHR13976">
    <property type="entry name" value="HETEROGENEOUS NUCLEAR RIBONUCLEOPROTEIN-RELATED"/>
    <property type="match status" value="1"/>
</dbReference>
<dbReference type="GO" id="GO:0003723">
    <property type="term" value="F:RNA binding"/>
    <property type="evidence" value="ECO:0007669"/>
    <property type="project" value="UniProtKB-UniRule"/>
</dbReference>
<dbReference type="InterPro" id="IPR000504">
    <property type="entry name" value="RRM_dom"/>
</dbReference>
<protein>
    <submittedName>
        <fullName evidence="7">RNA binding motif protein 12Ba</fullName>
    </submittedName>
</protein>
<feature type="compositionally biased region" description="Polar residues" evidence="4">
    <location>
        <begin position="159"/>
        <end position="177"/>
    </location>
</feature>
<feature type="compositionally biased region" description="Basic and acidic residues" evidence="4">
    <location>
        <begin position="300"/>
        <end position="310"/>
    </location>
</feature>
<dbReference type="Proteomes" id="UP000504632">
    <property type="component" value="Chromosome 9"/>
</dbReference>
<dbReference type="GeneID" id="115821592"/>
<sequence>MAVVLRLLGLNTNAGSGDIRRFFEGLHIPEAGVHIIGGDLGEAFILFSTEKDGQLAMRRSGKVLNGSTITLRISSVQELRHKIMSRLKEQKSSATENKHGSAATHSLDHTALLLSLIGAIQSLQSNSQVTPSHVSSAASPAGPTLDQRSEPFKRLAPTSDRSPTMICQTVPGTTSSSRPDDLFDLEVQQKRRMDTCQRKPGFLCLYGLPGYVTKREICKFFRGLRVLEVIINVKLGQELCCLVKLASAEEAEEGLKCNRRSMGEFVIKVRLASEKTWLGAMGQVTNAFLKAKRNAPSEARRDAWCEKESSTRSPVKRSAEDWALSGSPKRQHSSSVLSGTEHCVMIQNLSRKITKTEIKHIFHCPDIPNARILHLLDKWRQRTSTVFIVFDRAEDYVSTMNMDGCRVGSQVIDVSSITMEKMYAMLRCKKAESSAERAQPCRKQPHAAQTCLYMRNFPADVTKSDIKVFFGSHCVNEEDLTLLTDSNGNGVGEAIAQFQSEIKAKNARALLHGRVFLGARILITSITSQQKDDILR</sequence>
<dbReference type="Gene3D" id="3.30.70.330">
    <property type="match status" value="4"/>
</dbReference>
<evidence type="ECO:0000256" key="4">
    <source>
        <dbReference type="SAM" id="MobiDB-lite"/>
    </source>
</evidence>
<dbReference type="OrthoDB" id="2588702at2759"/>
<evidence type="ECO:0000259" key="5">
    <source>
        <dbReference type="PROSITE" id="PS50102"/>
    </source>
</evidence>
<feature type="region of interest" description="Disordered" evidence="4">
    <location>
        <begin position="300"/>
        <end position="335"/>
    </location>
</feature>
<dbReference type="SMART" id="SM00360">
    <property type="entry name" value="RRM"/>
    <property type="match status" value="4"/>
</dbReference>
<evidence type="ECO:0000313" key="7">
    <source>
        <dbReference type="RefSeq" id="XP_030641262.1"/>
    </source>
</evidence>
<evidence type="ECO:0000313" key="6">
    <source>
        <dbReference type="Proteomes" id="UP000504632"/>
    </source>
</evidence>
<keyword evidence="2 3" id="KW-0694">RNA-binding</keyword>
<keyword evidence="6" id="KW-1185">Reference proteome</keyword>
<dbReference type="InterPro" id="IPR012677">
    <property type="entry name" value="Nucleotide-bd_a/b_plait_sf"/>
</dbReference>
<dbReference type="RefSeq" id="XP_030641262.1">
    <property type="nucleotide sequence ID" value="XM_030785402.1"/>
</dbReference>
<keyword evidence="1" id="KW-0677">Repeat</keyword>
<organism evidence="6 7">
    <name type="scientific">Chanos chanos</name>
    <name type="common">Milkfish</name>
    <name type="synonym">Mugil chanos</name>
    <dbReference type="NCBI Taxonomy" id="29144"/>
    <lineage>
        <taxon>Eukaryota</taxon>
        <taxon>Metazoa</taxon>
        <taxon>Chordata</taxon>
        <taxon>Craniata</taxon>
        <taxon>Vertebrata</taxon>
        <taxon>Euteleostomi</taxon>
        <taxon>Actinopterygii</taxon>
        <taxon>Neopterygii</taxon>
        <taxon>Teleostei</taxon>
        <taxon>Ostariophysi</taxon>
        <taxon>Gonorynchiformes</taxon>
        <taxon>Chanidae</taxon>
        <taxon>Chanos</taxon>
    </lineage>
</organism>
<dbReference type="Pfam" id="PF00076">
    <property type="entry name" value="RRM_1"/>
    <property type="match status" value="1"/>
</dbReference>
<accession>A0A6J2WBJ2</accession>
<dbReference type="InParanoid" id="A0A6J2WBJ2"/>
<dbReference type="CTD" id="777631"/>
<dbReference type="PROSITE" id="PS50102">
    <property type="entry name" value="RRM"/>
    <property type="match status" value="1"/>
</dbReference>
<dbReference type="InterPro" id="IPR035979">
    <property type="entry name" value="RBD_domain_sf"/>
</dbReference>
<evidence type="ECO:0000256" key="1">
    <source>
        <dbReference type="ARBA" id="ARBA00022737"/>
    </source>
</evidence>
<feature type="region of interest" description="Disordered" evidence="4">
    <location>
        <begin position="130"/>
        <end position="180"/>
    </location>
</feature>
<evidence type="ECO:0000256" key="2">
    <source>
        <dbReference type="ARBA" id="ARBA00022884"/>
    </source>
</evidence>
<evidence type="ECO:0000256" key="3">
    <source>
        <dbReference type="PROSITE-ProRule" id="PRU00176"/>
    </source>
</evidence>
<feature type="domain" description="RRM" evidence="5">
    <location>
        <begin position="450"/>
        <end position="529"/>
    </location>
</feature>
<name>A0A6J2WBJ2_CHACN</name>
<dbReference type="SUPFAM" id="SSF54928">
    <property type="entry name" value="RNA-binding domain, RBD"/>
    <property type="match status" value="3"/>
</dbReference>